<dbReference type="GO" id="GO:0008076">
    <property type="term" value="C:voltage-gated potassium channel complex"/>
    <property type="evidence" value="ECO:0007669"/>
    <property type="project" value="TreeGrafter"/>
</dbReference>
<keyword evidence="4" id="KW-1185">Reference proteome</keyword>
<evidence type="ECO:0000313" key="4">
    <source>
        <dbReference type="Proteomes" id="UP000478052"/>
    </source>
</evidence>
<dbReference type="Proteomes" id="UP000478052">
    <property type="component" value="Unassembled WGS sequence"/>
</dbReference>
<reference evidence="3 4" key="1">
    <citation type="submission" date="2019-08" db="EMBL/GenBank/DDBJ databases">
        <title>Whole genome of Aphis craccivora.</title>
        <authorList>
            <person name="Voronova N.V."/>
            <person name="Shulinski R.S."/>
            <person name="Bandarenka Y.V."/>
            <person name="Zhorov D.G."/>
            <person name="Warner D."/>
        </authorList>
    </citation>
    <scope>NUCLEOTIDE SEQUENCE [LARGE SCALE GENOMIC DNA]</scope>
    <source>
        <strain evidence="3">180601</strain>
        <tissue evidence="3">Whole Body</tissue>
    </source>
</reference>
<proteinExistence type="predicted"/>
<dbReference type="AlphaFoldDB" id="A0A6G0YPL0"/>
<evidence type="ECO:0000313" key="3">
    <source>
        <dbReference type="EMBL" id="KAF0759387.1"/>
    </source>
</evidence>
<keyword evidence="2" id="KW-0560">Oxidoreductase</keyword>
<protein>
    <submittedName>
        <fullName evidence="3">Voltage-gated potassium channel subunit beta-2 isoform X3</fullName>
    </submittedName>
</protein>
<sequence>MYTTCKQLNCSTPILQQFEYHILCREKAEIYMPELYNKIVMRLLPSVKNSLRVRSSSRTKAFYSISWIQDDRKPPSKEHIVLTLGCSLVQLYKAWTLKNESVQCLLLGVETHQFYHVLHGLQLLPKLNINVMAKLEHLERILDNKPVQSQIVSTLAMR</sequence>
<dbReference type="EMBL" id="VUJU01003011">
    <property type="protein sequence ID" value="KAF0759387.1"/>
    <property type="molecule type" value="Genomic_DNA"/>
</dbReference>
<dbReference type="Gene3D" id="3.20.20.100">
    <property type="entry name" value="NADP-dependent oxidoreductase domain"/>
    <property type="match status" value="1"/>
</dbReference>
<keyword evidence="3" id="KW-0406">Ion transport</keyword>
<accession>A0A6G0YPL0</accession>
<dbReference type="OrthoDB" id="1720422at2759"/>
<evidence type="ECO:0000256" key="2">
    <source>
        <dbReference type="ARBA" id="ARBA00023002"/>
    </source>
</evidence>
<gene>
    <name evidence="3" type="ORF">FWK35_00017645</name>
</gene>
<dbReference type="GO" id="GO:0016491">
    <property type="term" value="F:oxidoreductase activity"/>
    <property type="evidence" value="ECO:0007669"/>
    <property type="project" value="UniProtKB-KW"/>
</dbReference>
<organism evidence="3 4">
    <name type="scientific">Aphis craccivora</name>
    <name type="common">Cowpea aphid</name>
    <dbReference type="NCBI Taxonomy" id="307492"/>
    <lineage>
        <taxon>Eukaryota</taxon>
        <taxon>Metazoa</taxon>
        <taxon>Ecdysozoa</taxon>
        <taxon>Arthropoda</taxon>
        <taxon>Hexapoda</taxon>
        <taxon>Insecta</taxon>
        <taxon>Pterygota</taxon>
        <taxon>Neoptera</taxon>
        <taxon>Paraneoptera</taxon>
        <taxon>Hemiptera</taxon>
        <taxon>Sternorrhyncha</taxon>
        <taxon>Aphidomorpha</taxon>
        <taxon>Aphidoidea</taxon>
        <taxon>Aphididae</taxon>
        <taxon>Aphidini</taxon>
        <taxon>Aphis</taxon>
        <taxon>Aphis</taxon>
    </lineage>
</organism>
<keyword evidence="3" id="KW-0813">Transport</keyword>
<dbReference type="GO" id="GO:1901379">
    <property type="term" value="P:regulation of potassium ion transmembrane transport"/>
    <property type="evidence" value="ECO:0007669"/>
    <property type="project" value="TreeGrafter"/>
</dbReference>
<dbReference type="GO" id="GO:0044325">
    <property type="term" value="F:transmembrane transporter binding"/>
    <property type="evidence" value="ECO:0007669"/>
    <property type="project" value="TreeGrafter"/>
</dbReference>
<dbReference type="GO" id="GO:0034220">
    <property type="term" value="P:monoatomic ion transmembrane transport"/>
    <property type="evidence" value="ECO:0007669"/>
    <property type="project" value="UniProtKB-KW"/>
</dbReference>
<dbReference type="PANTHER" id="PTHR43150:SF2">
    <property type="entry name" value="HYPERKINETIC, ISOFORM M"/>
    <property type="match status" value="1"/>
</dbReference>
<dbReference type="PANTHER" id="PTHR43150">
    <property type="entry name" value="HYPERKINETIC, ISOFORM M"/>
    <property type="match status" value="1"/>
</dbReference>
<keyword evidence="3" id="KW-0407">Ion channel</keyword>
<dbReference type="InterPro" id="IPR036812">
    <property type="entry name" value="NAD(P)_OxRdtase_dom_sf"/>
</dbReference>
<evidence type="ECO:0000256" key="1">
    <source>
        <dbReference type="ARBA" id="ARBA00022857"/>
    </source>
</evidence>
<keyword evidence="1" id="KW-0521">NADP</keyword>
<dbReference type="InterPro" id="IPR005399">
    <property type="entry name" value="K_chnl_volt-dep_bsu_KCNAB-rel"/>
</dbReference>
<name>A0A6G0YPL0_APHCR</name>
<comment type="caution">
    <text evidence="3">The sequence shown here is derived from an EMBL/GenBank/DDBJ whole genome shotgun (WGS) entry which is preliminary data.</text>
</comment>
<dbReference type="GO" id="GO:0015459">
    <property type="term" value="F:potassium channel regulator activity"/>
    <property type="evidence" value="ECO:0007669"/>
    <property type="project" value="TreeGrafter"/>
</dbReference>